<evidence type="ECO:0000256" key="1">
    <source>
        <dbReference type="ARBA" id="ARBA00007692"/>
    </source>
</evidence>
<sequence length="1227" mass="135491">MTGGKRARCSEVSWRHLRGSSWLLGCSVLGLAACGPPWWRKGRPRKVRICAEVELLSRLSELLMPQTPIGELFRDFPAGPSREPQWLSPGIAAFGVLEDEGAALFVEYDKTDRNSDEQAENEEELKTKALLQYAPAGSRVLRIGHRARDFGWQQKSLNAVVNVWREGHKPSLMKAVSQSVWVLLSSCDIALREDVHQNLHRFAVTEPKPCLRKACEFSTKALLASEVKTKKANVMAFLEEHLDFSQSRSQALVDKFPRLSGMTVDGKLKPIVAWLEDVGLSRKQVAKVVAGFPAFLGYSLEANLKPTVAWLGAVGLSRERVANVIATYPQVLGCSLEDNLKPTLTWLEDVGLSRAEVAKAISGSPKILSYSVKDNLKPTVAWLQEIGLSPSQVAKAVAGLPSVLGLSVEANLKPTVGWLEDLGLSRQEVAKVVAASPQVLGLSIEANLKPMVAWLEEVGLRRPQVAKVLRGHPSVLRYGLDSKLKPTVAWLEDVGLSREQVARVVASSPSVLGYSIEASLKPKVAWLEDLGLSRQQVAKVVAGFPSVLCYSIGDNLNQKIAWLEDGGLSRKQVAKVIARFPAILGYSIDGNLSQKRHLLQKFFSKEEMASMIERHPPILGYSYARLFHRLEVLQEHNCLSKLPSMMPLTDAKFERRFCAERCGEKRGAVQQEASQLDHYDFPKGRPRKMHRSYPEIELLSRLAELLMPRTPIGELFRDFPAGPSREPQWLSPGIAAFGVLEDEGAALFVEYDRTDRNSDEQALNEEELNSKALLQYAPAGSRVLRIGHTAREQATSVDAVVNVWREGHKPSLMKAVSQSVWVLLSSCDIALREDVHQRLHRFAVTEPKPCLCKACEFSTKALLASEVKTKKANVMAFLEEHLDFPESRSQALVDKFPRLSGMTVDGKLKPIVAWLEDVGLSRKQVAKVVAGFPAFLGYSLEANLKPTVAWLEGVGLSRAQVAKVLAVQPKVLSYSLETKLKPTVAWLEDAGLSRQQVLSAISIFPQILGCSIGGNLEPTVAWLEDLGMSRQQVAKVTADSPSILGLSIEANLKPKVAWLGDVGLNREQVVKVVVGFPQLLGLSIEAKLKPTVALFQDVGLNPEQVAKVIVRLPKVFSYSIDTKLKPAVMWLEEVGLTQLQVARVIAAFPQVLSLSIEKNLSPKHLFLLEHLSGDEVRDMILRLPALLGFSFSRLRHRIHVLQNHDAVSNLAFAMTLTDANFAKKYPC</sequence>
<dbReference type="Pfam" id="PF02536">
    <property type="entry name" value="mTERF"/>
    <property type="match status" value="2"/>
</dbReference>
<keyword evidence="3" id="KW-0472">Membrane</keyword>
<gene>
    <name evidence="4" type="primary">MTERFD1</name>
    <name evidence="4" type="ORF">AK812_SmicGene31954</name>
</gene>
<evidence type="ECO:0000313" key="4">
    <source>
        <dbReference type="EMBL" id="OLP86901.1"/>
    </source>
</evidence>
<dbReference type="AlphaFoldDB" id="A0A1Q9CVF2"/>
<dbReference type="InterPro" id="IPR038538">
    <property type="entry name" value="MTERF_sf"/>
</dbReference>
<organism evidence="4 5">
    <name type="scientific">Symbiodinium microadriaticum</name>
    <name type="common">Dinoflagellate</name>
    <name type="synonym">Zooxanthella microadriatica</name>
    <dbReference type="NCBI Taxonomy" id="2951"/>
    <lineage>
        <taxon>Eukaryota</taxon>
        <taxon>Sar</taxon>
        <taxon>Alveolata</taxon>
        <taxon>Dinophyceae</taxon>
        <taxon>Suessiales</taxon>
        <taxon>Symbiodiniaceae</taxon>
        <taxon>Symbiodinium</taxon>
    </lineage>
</organism>
<keyword evidence="2" id="KW-0809">Transit peptide</keyword>
<dbReference type="SMART" id="SM00733">
    <property type="entry name" value="Mterf"/>
    <property type="match status" value="20"/>
</dbReference>
<dbReference type="OrthoDB" id="444725at2759"/>
<dbReference type="PROSITE" id="PS51257">
    <property type="entry name" value="PROKAR_LIPOPROTEIN"/>
    <property type="match status" value="1"/>
</dbReference>
<accession>A0A1Q9CVF2</accession>
<dbReference type="Gene3D" id="1.25.70.10">
    <property type="entry name" value="Transcription termination factor 3, mitochondrial"/>
    <property type="match status" value="4"/>
</dbReference>
<dbReference type="GO" id="GO:0003676">
    <property type="term" value="F:nucleic acid binding"/>
    <property type="evidence" value="ECO:0007669"/>
    <property type="project" value="InterPro"/>
</dbReference>
<evidence type="ECO:0000256" key="2">
    <source>
        <dbReference type="ARBA" id="ARBA00022946"/>
    </source>
</evidence>
<protein>
    <submittedName>
        <fullName evidence="4">mTERF domain-containing protein 1, mitochondrial</fullName>
    </submittedName>
</protein>
<evidence type="ECO:0000256" key="3">
    <source>
        <dbReference type="SAM" id="Phobius"/>
    </source>
</evidence>
<keyword evidence="5" id="KW-1185">Reference proteome</keyword>
<comment type="caution">
    <text evidence="4">The sequence shown here is derived from an EMBL/GenBank/DDBJ whole genome shotgun (WGS) entry which is preliminary data.</text>
</comment>
<proteinExistence type="inferred from homology"/>
<dbReference type="InterPro" id="IPR003690">
    <property type="entry name" value="MTERF"/>
</dbReference>
<evidence type="ECO:0000313" key="5">
    <source>
        <dbReference type="Proteomes" id="UP000186817"/>
    </source>
</evidence>
<dbReference type="PANTHER" id="PTHR13068:SF151">
    <property type="entry name" value="TRANSCRIPTION TERMINATION FACTOR MTERF9, CHLOROPLASTIC"/>
    <property type="match status" value="1"/>
</dbReference>
<dbReference type="EMBL" id="LSRX01000894">
    <property type="protein sequence ID" value="OLP86901.1"/>
    <property type="molecule type" value="Genomic_DNA"/>
</dbReference>
<keyword evidence="3" id="KW-1133">Transmembrane helix</keyword>
<name>A0A1Q9CVF2_SYMMI</name>
<comment type="similarity">
    <text evidence="1">Belongs to the mTERF family.</text>
</comment>
<reference evidence="4 5" key="1">
    <citation type="submission" date="2016-02" db="EMBL/GenBank/DDBJ databases">
        <title>Genome analysis of coral dinoflagellate symbionts highlights evolutionary adaptations to a symbiotic lifestyle.</title>
        <authorList>
            <person name="Aranda M."/>
            <person name="Li Y."/>
            <person name="Liew Y.J."/>
            <person name="Baumgarten S."/>
            <person name="Simakov O."/>
            <person name="Wilson M."/>
            <person name="Piel J."/>
            <person name="Ashoor H."/>
            <person name="Bougouffa S."/>
            <person name="Bajic V.B."/>
            <person name="Ryu T."/>
            <person name="Ravasi T."/>
            <person name="Bayer T."/>
            <person name="Micklem G."/>
            <person name="Kim H."/>
            <person name="Bhak J."/>
            <person name="Lajeunesse T.C."/>
            <person name="Voolstra C.R."/>
        </authorList>
    </citation>
    <scope>NUCLEOTIDE SEQUENCE [LARGE SCALE GENOMIC DNA]</scope>
    <source>
        <strain evidence="4 5">CCMP2467</strain>
    </source>
</reference>
<dbReference type="Proteomes" id="UP000186817">
    <property type="component" value="Unassembled WGS sequence"/>
</dbReference>
<keyword evidence="3" id="KW-0812">Transmembrane</keyword>
<feature type="transmembrane region" description="Helical" evidence="3">
    <location>
        <begin position="21"/>
        <end position="39"/>
    </location>
</feature>
<dbReference type="PANTHER" id="PTHR13068">
    <property type="entry name" value="CGI-12 PROTEIN-RELATED"/>
    <property type="match status" value="1"/>
</dbReference>